<dbReference type="AlphaFoldDB" id="A0A232FGA7"/>
<accession>A0A232FGA7</accession>
<reference evidence="2 3" key="1">
    <citation type="journal article" date="2017" name="Curr. Biol.">
        <title>The Evolution of Venom by Co-option of Single-Copy Genes.</title>
        <authorList>
            <person name="Martinson E.O."/>
            <person name="Mrinalini"/>
            <person name="Kelkar Y.D."/>
            <person name="Chang C.H."/>
            <person name="Werren J.H."/>
        </authorList>
    </citation>
    <scope>NUCLEOTIDE SEQUENCE [LARGE SCALE GENOMIC DNA]</scope>
    <source>
        <strain evidence="2 3">Alberta</strain>
        <tissue evidence="2">Whole body</tissue>
    </source>
</reference>
<keyword evidence="3" id="KW-1185">Reference proteome</keyword>
<proteinExistence type="predicted"/>
<evidence type="ECO:0000313" key="3">
    <source>
        <dbReference type="Proteomes" id="UP000215335"/>
    </source>
</evidence>
<dbReference type="EMBL" id="NNAY01000248">
    <property type="protein sequence ID" value="OXU29715.1"/>
    <property type="molecule type" value="Genomic_DNA"/>
</dbReference>
<feature type="chain" id="PRO_5012240695" description="Single domain-containing protein" evidence="1">
    <location>
        <begin position="17"/>
        <end position="94"/>
    </location>
</feature>
<comment type="caution">
    <text evidence="2">The sequence shown here is derived from an EMBL/GenBank/DDBJ whole genome shotgun (WGS) entry which is preliminary data.</text>
</comment>
<evidence type="ECO:0000256" key="1">
    <source>
        <dbReference type="SAM" id="SignalP"/>
    </source>
</evidence>
<keyword evidence="1" id="KW-0732">Signal</keyword>
<sequence length="94" mass="10358">MKFFVVFGVLCLVALSTQVPLFEGCDEKVQKVFDKESCGHVQCYNFSNETVTVNKMSYNSCAIPSCEGGLELKGQNPEDVTKTYPDCCATPICE</sequence>
<name>A0A232FGA7_9HYME</name>
<evidence type="ECO:0008006" key="4">
    <source>
        <dbReference type="Google" id="ProtNLM"/>
    </source>
</evidence>
<feature type="signal peptide" evidence="1">
    <location>
        <begin position="1"/>
        <end position="16"/>
    </location>
</feature>
<evidence type="ECO:0000313" key="2">
    <source>
        <dbReference type="EMBL" id="OXU29715.1"/>
    </source>
</evidence>
<protein>
    <recommendedName>
        <fullName evidence="4">Single domain-containing protein</fullName>
    </recommendedName>
</protein>
<dbReference type="Proteomes" id="UP000215335">
    <property type="component" value="Unassembled WGS sequence"/>
</dbReference>
<gene>
    <name evidence="2" type="ORF">TSAR_011123</name>
</gene>
<organism evidence="2 3">
    <name type="scientific">Trichomalopsis sarcophagae</name>
    <dbReference type="NCBI Taxonomy" id="543379"/>
    <lineage>
        <taxon>Eukaryota</taxon>
        <taxon>Metazoa</taxon>
        <taxon>Ecdysozoa</taxon>
        <taxon>Arthropoda</taxon>
        <taxon>Hexapoda</taxon>
        <taxon>Insecta</taxon>
        <taxon>Pterygota</taxon>
        <taxon>Neoptera</taxon>
        <taxon>Endopterygota</taxon>
        <taxon>Hymenoptera</taxon>
        <taxon>Apocrita</taxon>
        <taxon>Proctotrupomorpha</taxon>
        <taxon>Chalcidoidea</taxon>
        <taxon>Pteromalidae</taxon>
        <taxon>Pteromalinae</taxon>
        <taxon>Trichomalopsis</taxon>
    </lineage>
</organism>